<evidence type="ECO:0000256" key="1">
    <source>
        <dbReference type="ARBA" id="ARBA00010048"/>
    </source>
</evidence>
<dbReference type="VEuPathDB" id="FungiDB:PGUG_05153"/>
<dbReference type="CDD" id="cd23157">
    <property type="entry name" value="Prefoldin_5"/>
    <property type="match status" value="1"/>
</dbReference>
<reference evidence="2 3" key="1">
    <citation type="journal article" date="2009" name="Nature">
        <title>Evolution of pathogenicity and sexual reproduction in eight Candida genomes.</title>
        <authorList>
            <person name="Butler G."/>
            <person name="Rasmussen M.D."/>
            <person name="Lin M.F."/>
            <person name="Santos M.A."/>
            <person name="Sakthikumar S."/>
            <person name="Munro C.A."/>
            <person name="Rheinbay E."/>
            <person name="Grabherr M."/>
            <person name="Forche A."/>
            <person name="Reedy J.L."/>
            <person name="Agrafioti I."/>
            <person name="Arnaud M.B."/>
            <person name="Bates S."/>
            <person name="Brown A.J."/>
            <person name="Brunke S."/>
            <person name="Costanzo M.C."/>
            <person name="Fitzpatrick D.A."/>
            <person name="de Groot P.W."/>
            <person name="Harris D."/>
            <person name="Hoyer L.L."/>
            <person name="Hube B."/>
            <person name="Klis F.M."/>
            <person name="Kodira C."/>
            <person name="Lennard N."/>
            <person name="Logue M.E."/>
            <person name="Martin R."/>
            <person name="Neiman A.M."/>
            <person name="Nikolaou E."/>
            <person name="Quail M.A."/>
            <person name="Quinn J."/>
            <person name="Santos M.C."/>
            <person name="Schmitzberger F.F."/>
            <person name="Sherlock G."/>
            <person name="Shah P."/>
            <person name="Silverstein K.A."/>
            <person name="Skrzypek M.S."/>
            <person name="Soll D."/>
            <person name="Staggs R."/>
            <person name="Stansfield I."/>
            <person name="Stumpf M.P."/>
            <person name="Sudbery P.E."/>
            <person name="Srikantha T."/>
            <person name="Zeng Q."/>
            <person name="Berman J."/>
            <person name="Berriman M."/>
            <person name="Heitman J."/>
            <person name="Gow N.A."/>
            <person name="Lorenz M.C."/>
            <person name="Birren B.W."/>
            <person name="Kellis M."/>
            <person name="Cuomo C.A."/>
        </authorList>
    </citation>
    <scope>NUCLEOTIDE SEQUENCE [LARGE SCALE GENOMIC DNA]</scope>
    <source>
        <strain evidence="3">ATCC 6260 / CBS 566 / DSM 6381 / JCM 1539 / NBRC 10279 / NRRL Y-324</strain>
    </source>
</reference>
<dbReference type="GO" id="GO:0032968">
    <property type="term" value="P:positive regulation of transcription elongation by RNA polymerase II"/>
    <property type="evidence" value="ECO:0007669"/>
    <property type="project" value="EnsemblFungi"/>
</dbReference>
<dbReference type="InParanoid" id="A5DPF2"/>
<dbReference type="GO" id="GO:0051082">
    <property type="term" value="F:unfolded protein binding"/>
    <property type="evidence" value="ECO:0007669"/>
    <property type="project" value="InterPro"/>
</dbReference>
<dbReference type="PANTHER" id="PTHR12674">
    <property type="entry name" value="PREFOLDIN SUBUNIT 5"/>
    <property type="match status" value="1"/>
</dbReference>
<dbReference type="HOGENOM" id="CLU_091867_0_1_1"/>
<dbReference type="PANTHER" id="PTHR12674:SF2">
    <property type="entry name" value="PREFOLDIN SUBUNIT 5"/>
    <property type="match status" value="1"/>
</dbReference>
<dbReference type="OrthoDB" id="10267474at2759"/>
<dbReference type="GO" id="GO:0032153">
    <property type="term" value="C:cell division site"/>
    <property type="evidence" value="ECO:0007669"/>
    <property type="project" value="EnsemblFungi"/>
</dbReference>
<evidence type="ECO:0000313" key="3">
    <source>
        <dbReference type="Proteomes" id="UP000001997"/>
    </source>
</evidence>
<dbReference type="GO" id="GO:0005737">
    <property type="term" value="C:cytoplasm"/>
    <property type="evidence" value="ECO:0007669"/>
    <property type="project" value="EnsemblFungi"/>
</dbReference>
<dbReference type="AlphaFoldDB" id="A5DPF2"/>
<dbReference type="GeneID" id="5124557"/>
<gene>
    <name evidence="2" type="ORF">PGUG_05153</name>
</gene>
<dbReference type="Pfam" id="PF02996">
    <property type="entry name" value="Prefoldin"/>
    <property type="match status" value="1"/>
</dbReference>
<evidence type="ECO:0008006" key="4">
    <source>
        <dbReference type="Google" id="ProtNLM"/>
    </source>
</evidence>
<dbReference type="GO" id="GO:0016272">
    <property type="term" value="C:prefoldin complex"/>
    <property type="evidence" value="ECO:0007669"/>
    <property type="project" value="EnsemblFungi"/>
</dbReference>
<dbReference type="OMA" id="QAKFKAC"/>
<dbReference type="GO" id="GO:1990113">
    <property type="term" value="P:RNA polymerase I assembly"/>
    <property type="evidence" value="ECO:0007669"/>
    <property type="project" value="TreeGrafter"/>
</dbReference>
<dbReference type="eggNOG" id="KOG3048">
    <property type="taxonomic scope" value="Eukaryota"/>
</dbReference>
<dbReference type="GO" id="GO:1990114">
    <property type="term" value="P:RNA polymerase II core complex assembly"/>
    <property type="evidence" value="ECO:0007669"/>
    <property type="project" value="TreeGrafter"/>
</dbReference>
<dbReference type="Gene3D" id="1.10.287.370">
    <property type="match status" value="1"/>
</dbReference>
<evidence type="ECO:0000313" key="2">
    <source>
        <dbReference type="EMBL" id="EDK41055.2"/>
    </source>
</evidence>
<name>A5DPF2_PICGU</name>
<dbReference type="GO" id="GO:0007021">
    <property type="term" value="P:tubulin complex assembly"/>
    <property type="evidence" value="ECO:0007669"/>
    <property type="project" value="EnsemblFungi"/>
</dbReference>
<organism evidence="2 3">
    <name type="scientific">Meyerozyma guilliermondii (strain ATCC 6260 / CBS 566 / DSM 6381 / JCM 1539 / NBRC 10279 / NRRL Y-324)</name>
    <name type="common">Yeast</name>
    <name type="synonym">Candida guilliermondii</name>
    <dbReference type="NCBI Taxonomy" id="294746"/>
    <lineage>
        <taxon>Eukaryota</taxon>
        <taxon>Fungi</taxon>
        <taxon>Dikarya</taxon>
        <taxon>Ascomycota</taxon>
        <taxon>Saccharomycotina</taxon>
        <taxon>Pichiomycetes</taxon>
        <taxon>Debaryomycetaceae</taxon>
        <taxon>Meyerozyma</taxon>
    </lineage>
</organism>
<keyword evidence="3" id="KW-1185">Reference proteome</keyword>
<dbReference type="RefSeq" id="XP_001483198.2">
    <property type="nucleotide sequence ID" value="XM_001483148.1"/>
</dbReference>
<dbReference type="InterPro" id="IPR004127">
    <property type="entry name" value="Prefoldin_subunit_alpha"/>
</dbReference>
<dbReference type="SUPFAM" id="SSF46579">
    <property type="entry name" value="Prefoldin"/>
    <property type="match status" value="1"/>
</dbReference>
<dbReference type="Proteomes" id="UP000001997">
    <property type="component" value="Unassembled WGS sequence"/>
</dbReference>
<protein>
    <recommendedName>
        <fullName evidence="4">Prefoldin, alpha subunit</fullName>
    </recommendedName>
</protein>
<accession>A5DPF2</accession>
<dbReference type="InterPro" id="IPR011599">
    <property type="entry name" value="PFD_alpha_archaea"/>
</dbReference>
<sequence length="143" mass="16088">MSQRKIDLTQLQPEQLVEFQKSTQQEIDHFTQSLHALQTANTKLKQCIKSVDRMSSGNNSELLVPLTSSLYVPGRAIDKDEYLVDIGTGYFVGKSAKDAKVVYENKIKKLTEDSAKLKDIIVQKNDIMNSINMVLRSKVAEQG</sequence>
<dbReference type="GO" id="GO:1990115">
    <property type="term" value="P:RNA polymerase III assembly"/>
    <property type="evidence" value="ECO:0007669"/>
    <property type="project" value="TreeGrafter"/>
</dbReference>
<dbReference type="GO" id="GO:0015631">
    <property type="term" value="F:tubulin binding"/>
    <property type="evidence" value="ECO:0007669"/>
    <property type="project" value="EnsemblFungi"/>
</dbReference>
<dbReference type="GO" id="GO:0051286">
    <property type="term" value="C:cell tip"/>
    <property type="evidence" value="ECO:0007669"/>
    <property type="project" value="EnsemblFungi"/>
</dbReference>
<dbReference type="GO" id="GO:0006457">
    <property type="term" value="P:protein folding"/>
    <property type="evidence" value="ECO:0007669"/>
    <property type="project" value="InterPro"/>
</dbReference>
<dbReference type="KEGG" id="pgu:PGUG_05153"/>
<dbReference type="FunCoup" id="A5DPF2">
    <property type="interactions" value="1007"/>
</dbReference>
<dbReference type="NCBIfam" id="TIGR00293">
    <property type="entry name" value="prefoldin subunit alpha"/>
    <property type="match status" value="1"/>
</dbReference>
<dbReference type="STRING" id="294746.A5DPF2"/>
<comment type="similarity">
    <text evidence="1">Belongs to the prefoldin subunit alpha family.</text>
</comment>
<dbReference type="EMBL" id="CH408160">
    <property type="protein sequence ID" value="EDK41055.2"/>
    <property type="molecule type" value="Genomic_DNA"/>
</dbReference>
<dbReference type="InterPro" id="IPR009053">
    <property type="entry name" value="Prefoldin"/>
</dbReference>
<proteinExistence type="inferred from homology"/>